<dbReference type="Proteomes" id="UP001152562">
    <property type="component" value="Unassembled WGS sequence"/>
</dbReference>
<comment type="caution">
    <text evidence="2">The sequence shown here is derived from an EMBL/GenBank/DDBJ whole genome shotgun (WGS) entry which is preliminary data.</text>
</comment>
<proteinExistence type="predicted"/>
<dbReference type="AlphaFoldDB" id="A0A9P0X6B2"/>
<feature type="region of interest" description="Disordered" evidence="1">
    <location>
        <begin position="59"/>
        <end position="84"/>
    </location>
</feature>
<name>A0A9P0X6B2_PIEBR</name>
<feature type="compositionally biased region" description="Pro residues" evidence="1">
    <location>
        <begin position="75"/>
        <end position="84"/>
    </location>
</feature>
<sequence length="96" mass="10741">MYKRHIHIKVIGSTATNESRGVTARTSYATRCTATGERSRRARRSHWFRSEDLYETRRLCGRTGGRSGGKRRLPRPPASVPSPLPWLAAGSCVDTI</sequence>
<gene>
    <name evidence="2" type="ORF">PIBRA_LOCUS2700</name>
</gene>
<keyword evidence="3" id="KW-1185">Reference proteome</keyword>
<reference evidence="2" key="1">
    <citation type="submission" date="2022-05" db="EMBL/GenBank/DDBJ databases">
        <authorList>
            <person name="Okamura Y."/>
        </authorList>
    </citation>
    <scope>NUCLEOTIDE SEQUENCE</scope>
</reference>
<organism evidence="2 3">
    <name type="scientific">Pieris brassicae</name>
    <name type="common">White butterfly</name>
    <name type="synonym">Large white butterfly</name>
    <dbReference type="NCBI Taxonomy" id="7116"/>
    <lineage>
        <taxon>Eukaryota</taxon>
        <taxon>Metazoa</taxon>
        <taxon>Ecdysozoa</taxon>
        <taxon>Arthropoda</taxon>
        <taxon>Hexapoda</taxon>
        <taxon>Insecta</taxon>
        <taxon>Pterygota</taxon>
        <taxon>Neoptera</taxon>
        <taxon>Endopterygota</taxon>
        <taxon>Lepidoptera</taxon>
        <taxon>Glossata</taxon>
        <taxon>Ditrysia</taxon>
        <taxon>Papilionoidea</taxon>
        <taxon>Pieridae</taxon>
        <taxon>Pierinae</taxon>
        <taxon>Pieris</taxon>
    </lineage>
</organism>
<evidence type="ECO:0000256" key="1">
    <source>
        <dbReference type="SAM" id="MobiDB-lite"/>
    </source>
</evidence>
<accession>A0A9P0X6B2</accession>
<protein>
    <submittedName>
        <fullName evidence="2">Uncharacterized protein</fullName>
    </submittedName>
</protein>
<dbReference type="EMBL" id="CALOZG010000003">
    <property type="protein sequence ID" value="CAH4002206.1"/>
    <property type="molecule type" value="Genomic_DNA"/>
</dbReference>
<evidence type="ECO:0000313" key="2">
    <source>
        <dbReference type="EMBL" id="CAH4002206.1"/>
    </source>
</evidence>
<evidence type="ECO:0000313" key="3">
    <source>
        <dbReference type="Proteomes" id="UP001152562"/>
    </source>
</evidence>